<accession>A0A2A5C817</accession>
<dbReference type="SUPFAM" id="SSF158682">
    <property type="entry name" value="TerB-like"/>
    <property type="match status" value="1"/>
</dbReference>
<evidence type="ECO:0000313" key="3">
    <source>
        <dbReference type="Proteomes" id="UP000228987"/>
    </source>
</evidence>
<organism evidence="2 3">
    <name type="scientific">SAR86 cluster bacterium</name>
    <dbReference type="NCBI Taxonomy" id="2030880"/>
    <lineage>
        <taxon>Bacteria</taxon>
        <taxon>Pseudomonadati</taxon>
        <taxon>Pseudomonadota</taxon>
        <taxon>Gammaproteobacteria</taxon>
        <taxon>SAR86 cluster</taxon>
    </lineage>
</organism>
<dbReference type="Gene3D" id="1.10.3680.10">
    <property type="entry name" value="TerB-like"/>
    <property type="match status" value="1"/>
</dbReference>
<feature type="domain" description="Co-chaperone DjlA N-terminal" evidence="1">
    <location>
        <begin position="30"/>
        <end position="146"/>
    </location>
</feature>
<dbReference type="Proteomes" id="UP000228987">
    <property type="component" value="Unassembled WGS sequence"/>
</dbReference>
<dbReference type="EMBL" id="NVWI01000011">
    <property type="protein sequence ID" value="PCJ39952.1"/>
    <property type="molecule type" value="Genomic_DNA"/>
</dbReference>
<dbReference type="InterPro" id="IPR029024">
    <property type="entry name" value="TerB-like"/>
</dbReference>
<dbReference type="Pfam" id="PF05099">
    <property type="entry name" value="TerB"/>
    <property type="match status" value="1"/>
</dbReference>
<dbReference type="CDD" id="cd07313">
    <property type="entry name" value="terB_like_2"/>
    <property type="match status" value="1"/>
</dbReference>
<proteinExistence type="predicted"/>
<name>A0A2A5C817_9GAMM</name>
<evidence type="ECO:0000259" key="1">
    <source>
        <dbReference type="Pfam" id="PF05099"/>
    </source>
</evidence>
<gene>
    <name evidence="2" type="ORF">COA71_12300</name>
</gene>
<evidence type="ECO:0000313" key="2">
    <source>
        <dbReference type="EMBL" id="PCJ39952.1"/>
    </source>
</evidence>
<protein>
    <recommendedName>
        <fullName evidence="1">Co-chaperone DjlA N-terminal domain-containing protein</fullName>
    </recommendedName>
</protein>
<comment type="caution">
    <text evidence="2">The sequence shown here is derived from an EMBL/GenBank/DDBJ whole genome shotgun (WGS) entry which is preliminary data.</text>
</comment>
<dbReference type="InterPro" id="IPR007791">
    <property type="entry name" value="DjlA_N"/>
</dbReference>
<sequence>MLQSINSFFKKHLNPTEEGDSDENAVDKIHLACAALMIELCKADQSIDEIELRKMSSILQNQFELPEDTLQELFDLAQQEADEATSVYQFTSLINDSYDQAAKIVLIKNMWEVAFADGNLDRYEDHLIRKVAELLYISHSDFIKTKLAVKNTQLFT</sequence>
<reference evidence="3" key="1">
    <citation type="submission" date="2017-08" db="EMBL/GenBank/DDBJ databases">
        <title>A dynamic microbial community with high functional redundancy inhabits the cold, oxic subseafloor aquifer.</title>
        <authorList>
            <person name="Tully B.J."/>
            <person name="Wheat C.G."/>
            <person name="Glazer B.T."/>
            <person name="Huber J.A."/>
        </authorList>
    </citation>
    <scope>NUCLEOTIDE SEQUENCE [LARGE SCALE GENOMIC DNA]</scope>
</reference>
<dbReference type="AlphaFoldDB" id="A0A2A5C817"/>